<feature type="region of interest" description="Disordered" evidence="1">
    <location>
        <begin position="1"/>
        <end position="89"/>
    </location>
</feature>
<name>A0AAN6RTF9_9PEZI</name>
<feature type="region of interest" description="Disordered" evidence="1">
    <location>
        <begin position="431"/>
        <end position="484"/>
    </location>
</feature>
<dbReference type="AlphaFoldDB" id="A0AAN6RTF9"/>
<feature type="compositionally biased region" description="Polar residues" evidence="1">
    <location>
        <begin position="284"/>
        <end position="296"/>
    </location>
</feature>
<reference evidence="2" key="2">
    <citation type="submission" date="2023-05" db="EMBL/GenBank/DDBJ databases">
        <authorList>
            <consortium name="Lawrence Berkeley National Laboratory"/>
            <person name="Steindorff A."/>
            <person name="Hensen N."/>
            <person name="Bonometti L."/>
            <person name="Westerberg I."/>
            <person name="Brannstrom I.O."/>
            <person name="Guillou S."/>
            <person name="Cros-Aarteil S."/>
            <person name="Calhoun S."/>
            <person name="Haridas S."/>
            <person name="Kuo A."/>
            <person name="Mondo S."/>
            <person name="Pangilinan J."/>
            <person name="Riley R."/>
            <person name="Labutti K."/>
            <person name="Andreopoulos B."/>
            <person name="Lipzen A."/>
            <person name="Chen C."/>
            <person name="Yanf M."/>
            <person name="Daum C."/>
            <person name="Ng V."/>
            <person name="Clum A."/>
            <person name="Ohm R."/>
            <person name="Martin F."/>
            <person name="Silar P."/>
            <person name="Natvig D."/>
            <person name="Lalanne C."/>
            <person name="Gautier V."/>
            <person name="Ament-Velasquez S.L."/>
            <person name="Kruys A."/>
            <person name="Hutchinson M.I."/>
            <person name="Powell A.J."/>
            <person name="Barry K."/>
            <person name="Miller A.N."/>
            <person name="Grigoriev I.V."/>
            <person name="Debuchy R."/>
            <person name="Gladieux P."/>
            <person name="Thoren M.H."/>
            <person name="Johannesson H."/>
        </authorList>
    </citation>
    <scope>NUCLEOTIDE SEQUENCE</scope>
    <source>
        <strain evidence="2">CBS 103.79</strain>
    </source>
</reference>
<feature type="region of interest" description="Disordered" evidence="1">
    <location>
        <begin position="361"/>
        <end position="400"/>
    </location>
</feature>
<feature type="region of interest" description="Disordered" evidence="1">
    <location>
        <begin position="498"/>
        <end position="635"/>
    </location>
</feature>
<feature type="compositionally biased region" description="Low complexity" evidence="1">
    <location>
        <begin position="523"/>
        <end position="544"/>
    </location>
</feature>
<protein>
    <submittedName>
        <fullName evidence="2">Uncharacterized protein</fullName>
    </submittedName>
</protein>
<reference evidence="2" key="1">
    <citation type="journal article" date="2023" name="Mol. Phylogenet. Evol.">
        <title>Genome-scale phylogeny and comparative genomics of the fungal order Sordariales.</title>
        <authorList>
            <person name="Hensen N."/>
            <person name="Bonometti L."/>
            <person name="Westerberg I."/>
            <person name="Brannstrom I.O."/>
            <person name="Guillou S."/>
            <person name="Cros-Aarteil S."/>
            <person name="Calhoun S."/>
            <person name="Haridas S."/>
            <person name="Kuo A."/>
            <person name="Mondo S."/>
            <person name="Pangilinan J."/>
            <person name="Riley R."/>
            <person name="LaButti K."/>
            <person name="Andreopoulos B."/>
            <person name="Lipzen A."/>
            <person name="Chen C."/>
            <person name="Yan M."/>
            <person name="Daum C."/>
            <person name="Ng V."/>
            <person name="Clum A."/>
            <person name="Steindorff A."/>
            <person name="Ohm R.A."/>
            <person name="Martin F."/>
            <person name="Silar P."/>
            <person name="Natvig D.O."/>
            <person name="Lalanne C."/>
            <person name="Gautier V."/>
            <person name="Ament-Velasquez S.L."/>
            <person name="Kruys A."/>
            <person name="Hutchinson M.I."/>
            <person name="Powell A.J."/>
            <person name="Barry K."/>
            <person name="Miller A.N."/>
            <person name="Grigoriev I.V."/>
            <person name="Debuchy R."/>
            <person name="Gladieux P."/>
            <person name="Hiltunen Thoren M."/>
            <person name="Johannesson H."/>
        </authorList>
    </citation>
    <scope>NUCLEOTIDE SEQUENCE</scope>
    <source>
        <strain evidence="2">CBS 103.79</strain>
    </source>
</reference>
<evidence type="ECO:0000313" key="3">
    <source>
        <dbReference type="Proteomes" id="UP001303889"/>
    </source>
</evidence>
<evidence type="ECO:0000256" key="1">
    <source>
        <dbReference type="SAM" id="MobiDB-lite"/>
    </source>
</evidence>
<organism evidence="2 3">
    <name type="scientific">Staphylotrichum tortipilum</name>
    <dbReference type="NCBI Taxonomy" id="2831512"/>
    <lineage>
        <taxon>Eukaryota</taxon>
        <taxon>Fungi</taxon>
        <taxon>Dikarya</taxon>
        <taxon>Ascomycota</taxon>
        <taxon>Pezizomycotina</taxon>
        <taxon>Sordariomycetes</taxon>
        <taxon>Sordariomycetidae</taxon>
        <taxon>Sordariales</taxon>
        <taxon>Chaetomiaceae</taxon>
        <taxon>Staphylotrichum</taxon>
    </lineage>
</organism>
<feature type="compositionally biased region" description="Low complexity" evidence="1">
    <location>
        <begin position="361"/>
        <end position="379"/>
    </location>
</feature>
<accession>A0AAN6RTF9</accession>
<keyword evidence="3" id="KW-1185">Reference proteome</keyword>
<feature type="compositionally biased region" description="Low complexity" evidence="1">
    <location>
        <begin position="570"/>
        <end position="585"/>
    </location>
</feature>
<evidence type="ECO:0000313" key="2">
    <source>
        <dbReference type="EMBL" id="KAK3901878.1"/>
    </source>
</evidence>
<feature type="compositionally biased region" description="Polar residues" evidence="1">
    <location>
        <begin position="472"/>
        <end position="483"/>
    </location>
</feature>
<feature type="compositionally biased region" description="Low complexity" evidence="1">
    <location>
        <begin position="431"/>
        <end position="451"/>
    </location>
</feature>
<proteinExistence type="predicted"/>
<feature type="compositionally biased region" description="Pro residues" evidence="1">
    <location>
        <begin position="586"/>
        <end position="613"/>
    </location>
</feature>
<dbReference type="EMBL" id="MU855549">
    <property type="protein sequence ID" value="KAK3901878.1"/>
    <property type="molecule type" value="Genomic_DNA"/>
</dbReference>
<feature type="region of interest" description="Disordered" evidence="1">
    <location>
        <begin position="282"/>
        <end position="303"/>
    </location>
</feature>
<dbReference type="PRINTS" id="PR01217">
    <property type="entry name" value="PRICHEXTENSN"/>
</dbReference>
<gene>
    <name evidence="2" type="ORF">C8A05DRAFT_15995</name>
</gene>
<sequence>MFLHAGASLHGHEYSTRPPPSTAALPQQSPAHLRGTPLLRSAFSPATKNRVRQRAASDYIPRAPSPVVRFREPQDDPPPPTPSAVGESISESELSDVTLSLDGAVSARAVARGARRSRRASRKFTTYYLGYPTPRIIGKTKVVQKVFLPRLLLQLQKLSEDGRSVPVLEVFPASRIAGPVVAPRLSKRFPGIFGVKRHLGYDDLVLVRRDDSDSGSEGEESLERRNLLAVYSPLRHSDEAEIVLDDGSVWVAKPLANGSFDFVHTDAEGNVTTARWAHRYPASAPTSPVTDTSSISGAAPQPRYTFSIIDPSTRRHPVLATLTPSTLDVQDTYTSVSPSHARHPPITRVGRALSVASSTSLPYSVPYSPSKLSSSCSTSDDGEHDSAICLPPTPDQEASQRTIHQIDDHTKLVIAVTSIWVALRSGWSRSYNSSSNLNTNHESTTTGTTTTPSLNPAVATCQRARSRRHTWNTRSSISDTPRSSDVAGAVEILHSPVGSFKTTTTKRNSMPAKLSEDHPFQQSTPAAVTPAASRTPTPTSLASAGPDVPRVPRRATSSGAAFMQRHLQASSHPPSSPPQTSSPASRNPPPPSPTSPTPTPPTNPPPPPSPASKPPLTTSSSTAATPRPAGSPPPP</sequence>
<feature type="compositionally biased region" description="Low complexity" evidence="1">
    <location>
        <begin position="614"/>
        <end position="628"/>
    </location>
</feature>
<dbReference type="Proteomes" id="UP001303889">
    <property type="component" value="Unassembled WGS sequence"/>
</dbReference>
<comment type="caution">
    <text evidence="2">The sequence shown here is derived from an EMBL/GenBank/DDBJ whole genome shotgun (WGS) entry which is preliminary data.</text>
</comment>